<dbReference type="GO" id="GO:0005351">
    <property type="term" value="F:carbohydrate:proton symporter activity"/>
    <property type="evidence" value="ECO:0007669"/>
    <property type="project" value="TreeGrafter"/>
</dbReference>
<evidence type="ECO:0000256" key="3">
    <source>
        <dbReference type="ARBA" id="ARBA00022448"/>
    </source>
</evidence>
<dbReference type="PANTHER" id="PTHR48022">
    <property type="entry name" value="PLASTIDIC GLUCOSE TRANSPORTER 4"/>
    <property type="match status" value="1"/>
</dbReference>
<dbReference type="GeneID" id="81357543"/>
<dbReference type="NCBIfam" id="TIGR00879">
    <property type="entry name" value="SP"/>
    <property type="match status" value="1"/>
</dbReference>
<dbReference type="OrthoDB" id="6612291at2759"/>
<evidence type="ECO:0000256" key="8">
    <source>
        <dbReference type="SAM" id="Phobius"/>
    </source>
</evidence>
<dbReference type="PROSITE" id="PS00216">
    <property type="entry name" value="SUGAR_TRANSPORT_1"/>
    <property type="match status" value="1"/>
</dbReference>
<evidence type="ECO:0000256" key="5">
    <source>
        <dbReference type="ARBA" id="ARBA00022989"/>
    </source>
</evidence>
<gene>
    <name evidence="10" type="ORF">N7532_006070</name>
</gene>
<feature type="transmembrane region" description="Helical" evidence="8">
    <location>
        <begin position="408"/>
        <end position="430"/>
    </location>
</feature>
<evidence type="ECO:0000256" key="2">
    <source>
        <dbReference type="ARBA" id="ARBA00010992"/>
    </source>
</evidence>
<feature type="transmembrane region" description="Helical" evidence="8">
    <location>
        <begin position="436"/>
        <end position="457"/>
    </location>
</feature>
<feature type="transmembrane region" description="Helical" evidence="8">
    <location>
        <begin position="184"/>
        <end position="206"/>
    </location>
</feature>
<sequence length="509" mass="55356">MGMRSLQGESLQRIIAVLGAVAFLVQGYNQAMMNGFMTLPSFLETVPEVDTTHTTGAQKSHNSTIQGLVIAIFEIGSAIGALLCLFVGDRLGRPKTMILAGSIASIGILIQTTTYSLGQVLAGRTVTGIGIGIYTGTVPMYVSETASAEKRGRLVLVEGVFALSGYVIASFVNLGMYYTTGSVSWRFTMVLPLLWVIILLSLTPFLPESPRWLVKKEKLEEATDIMARLMGSSPEDSDITKEIATIHTATQTAVARSKHSHNPFAMNENRHLHRLIIAMSVTMFTQLSGINAITFYSTSIFEETLGYSGVDARVLAACLQIALALGGLTAVFVVDKFGRRRLMMFSMGAMVIEQAAVAGLTSDLSNLAASKAAVFFYFMADYTLTIGMFIIPFMYGAEIAPLGIRHKVAALGATSSWLFNFMVAEVSPVAETNIKWRYNIVYAATSAAGLVVIYLFYPETRGRTLEEIDQIFIRSKSIFDPVRVAKDLPMGLDVMEEIEKVEKRDAGAA</sequence>
<accession>A0A9W9FF81</accession>
<dbReference type="PANTHER" id="PTHR48022:SF68">
    <property type="entry name" value="MAJOR FACILITATOR SUPERFAMILY (MFS) PROFILE DOMAIN-CONTAINING PROTEIN-RELATED"/>
    <property type="match status" value="1"/>
</dbReference>
<feature type="transmembrane region" description="Helical" evidence="8">
    <location>
        <begin position="374"/>
        <end position="396"/>
    </location>
</feature>
<evidence type="ECO:0000256" key="1">
    <source>
        <dbReference type="ARBA" id="ARBA00004141"/>
    </source>
</evidence>
<dbReference type="PROSITE" id="PS50850">
    <property type="entry name" value="MFS"/>
    <property type="match status" value="1"/>
</dbReference>
<dbReference type="InterPro" id="IPR036259">
    <property type="entry name" value="MFS_trans_sf"/>
</dbReference>
<feature type="transmembrane region" description="Helical" evidence="8">
    <location>
        <begin position="98"/>
        <end position="115"/>
    </location>
</feature>
<feature type="transmembrane region" description="Helical" evidence="8">
    <location>
        <begin position="154"/>
        <end position="178"/>
    </location>
</feature>
<feature type="transmembrane region" description="Helical" evidence="8">
    <location>
        <begin position="342"/>
        <end position="362"/>
    </location>
</feature>
<feature type="domain" description="Major facilitator superfamily (MFS) profile" evidence="9">
    <location>
        <begin position="15"/>
        <end position="461"/>
    </location>
</feature>
<dbReference type="InterPro" id="IPR050360">
    <property type="entry name" value="MFS_Sugar_Transporters"/>
</dbReference>
<dbReference type="InterPro" id="IPR005829">
    <property type="entry name" value="Sugar_transporter_CS"/>
</dbReference>
<dbReference type="PROSITE" id="PS00217">
    <property type="entry name" value="SUGAR_TRANSPORT_2"/>
    <property type="match status" value="1"/>
</dbReference>
<dbReference type="InterPro" id="IPR005828">
    <property type="entry name" value="MFS_sugar_transport-like"/>
</dbReference>
<dbReference type="RefSeq" id="XP_056474723.1">
    <property type="nucleotide sequence ID" value="XM_056618564.1"/>
</dbReference>
<proteinExistence type="inferred from homology"/>
<dbReference type="InterPro" id="IPR020846">
    <property type="entry name" value="MFS_dom"/>
</dbReference>
<name>A0A9W9FF81_9EURO</name>
<dbReference type="EMBL" id="JAPQKI010000005">
    <property type="protein sequence ID" value="KAJ5099069.1"/>
    <property type="molecule type" value="Genomic_DNA"/>
</dbReference>
<keyword evidence="5 8" id="KW-1133">Transmembrane helix</keyword>
<reference evidence="10" key="2">
    <citation type="journal article" date="2023" name="IMA Fungus">
        <title>Comparative genomic study of the Penicillium genus elucidates a diverse pangenome and 15 lateral gene transfer events.</title>
        <authorList>
            <person name="Petersen C."/>
            <person name="Sorensen T."/>
            <person name="Nielsen M.R."/>
            <person name="Sondergaard T.E."/>
            <person name="Sorensen J.L."/>
            <person name="Fitzpatrick D.A."/>
            <person name="Frisvad J.C."/>
            <person name="Nielsen K.L."/>
        </authorList>
    </citation>
    <scope>NUCLEOTIDE SEQUENCE</scope>
    <source>
        <strain evidence="10">IBT 30761</strain>
    </source>
</reference>
<dbReference type="AlphaFoldDB" id="A0A9W9FF81"/>
<dbReference type="Proteomes" id="UP001149074">
    <property type="component" value="Unassembled WGS sequence"/>
</dbReference>
<evidence type="ECO:0000313" key="10">
    <source>
        <dbReference type="EMBL" id="KAJ5099069.1"/>
    </source>
</evidence>
<evidence type="ECO:0000313" key="11">
    <source>
        <dbReference type="Proteomes" id="UP001149074"/>
    </source>
</evidence>
<organism evidence="10 11">
    <name type="scientific">Penicillium argentinense</name>
    <dbReference type="NCBI Taxonomy" id="1131581"/>
    <lineage>
        <taxon>Eukaryota</taxon>
        <taxon>Fungi</taxon>
        <taxon>Dikarya</taxon>
        <taxon>Ascomycota</taxon>
        <taxon>Pezizomycotina</taxon>
        <taxon>Eurotiomycetes</taxon>
        <taxon>Eurotiomycetidae</taxon>
        <taxon>Eurotiales</taxon>
        <taxon>Aspergillaceae</taxon>
        <taxon>Penicillium</taxon>
    </lineage>
</organism>
<evidence type="ECO:0000256" key="7">
    <source>
        <dbReference type="RuleBase" id="RU003346"/>
    </source>
</evidence>
<reference evidence="10" key="1">
    <citation type="submission" date="2022-11" db="EMBL/GenBank/DDBJ databases">
        <authorList>
            <person name="Petersen C."/>
        </authorList>
    </citation>
    <scope>NUCLEOTIDE SEQUENCE</scope>
    <source>
        <strain evidence="10">IBT 30761</strain>
    </source>
</reference>
<comment type="subcellular location">
    <subcellularLocation>
        <location evidence="1">Membrane</location>
        <topology evidence="1">Multi-pass membrane protein</topology>
    </subcellularLocation>
</comment>
<protein>
    <recommendedName>
        <fullName evidence="9">Major facilitator superfamily (MFS) profile domain-containing protein</fullName>
    </recommendedName>
</protein>
<comment type="similarity">
    <text evidence="2 7">Belongs to the major facilitator superfamily. Sugar transporter (TC 2.A.1.1) family.</text>
</comment>
<feature type="transmembrane region" description="Helical" evidence="8">
    <location>
        <begin position="314"/>
        <end position="335"/>
    </location>
</feature>
<feature type="transmembrane region" description="Helical" evidence="8">
    <location>
        <begin position="67"/>
        <end position="86"/>
    </location>
</feature>
<dbReference type="Gene3D" id="1.20.1250.20">
    <property type="entry name" value="MFS general substrate transporter like domains"/>
    <property type="match status" value="1"/>
</dbReference>
<dbReference type="SUPFAM" id="SSF103473">
    <property type="entry name" value="MFS general substrate transporter"/>
    <property type="match status" value="1"/>
</dbReference>
<dbReference type="GO" id="GO:0016020">
    <property type="term" value="C:membrane"/>
    <property type="evidence" value="ECO:0007669"/>
    <property type="project" value="UniProtKB-SubCell"/>
</dbReference>
<evidence type="ECO:0000259" key="9">
    <source>
        <dbReference type="PROSITE" id="PS50850"/>
    </source>
</evidence>
<dbReference type="InterPro" id="IPR003663">
    <property type="entry name" value="Sugar/inositol_transpt"/>
</dbReference>
<keyword evidence="6 8" id="KW-0472">Membrane</keyword>
<dbReference type="Pfam" id="PF00083">
    <property type="entry name" value="Sugar_tr"/>
    <property type="match status" value="1"/>
</dbReference>
<feature type="transmembrane region" description="Helical" evidence="8">
    <location>
        <begin position="275"/>
        <end position="294"/>
    </location>
</feature>
<comment type="caution">
    <text evidence="10">The sequence shown here is derived from an EMBL/GenBank/DDBJ whole genome shotgun (WGS) entry which is preliminary data.</text>
</comment>
<feature type="transmembrane region" description="Helical" evidence="8">
    <location>
        <begin position="121"/>
        <end position="142"/>
    </location>
</feature>
<keyword evidence="3 7" id="KW-0813">Transport</keyword>
<dbReference type="PRINTS" id="PR00171">
    <property type="entry name" value="SUGRTRNSPORT"/>
</dbReference>
<keyword evidence="11" id="KW-1185">Reference proteome</keyword>
<evidence type="ECO:0000256" key="6">
    <source>
        <dbReference type="ARBA" id="ARBA00023136"/>
    </source>
</evidence>
<keyword evidence="4 8" id="KW-0812">Transmembrane</keyword>
<evidence type="ECO:0000256" key="4">
    <source>
        <dbReference type="ARBA" id="ARBA00022692"/>
    </source>
</evidence>